<feature type="transmembrane region" description="Helical" evidence="11">
    <location>
        <begin position="436"/>
        <end position="456"/>
    </location>
</feature>
<evidence type="ECO:0000256" key="4">
    <source>
        <dbReference type="ARBA" id="ARBA00022741"/>
    </source>
</evidence>
<evidence type="ECO:0000313" key="12">
    <source>
        <dbReference type="EMBL" id="CDJ43853.1"/>
    </source>
</evidence>
<dbReference type="InterPro" id="IPR036412">
    <property type="entry name" value="HAD-like_sf"/>
</dbReference>
<dbReference type="Gene3D" id="3.40.50.1000">
    <property type="entry name" value="HAD superfamily/HAD-like"/>
    <property type="match status" value="2"/>
</dbReference>
<dbReference type="InterPro" id="IPR006544">
    <property type="entry name" value="P-type_TPase_V"/>
</dbReference>
<feature type="non-terminal residue" evidence="12">
    <location>
        <position position="501"/>
    </location>
</feature>
<dbReference type="GO" id="GO:0019829">
    <property type="term" value="F:ATPase-coupled monoatomic cation transmembrane transporter activity"/>
    <property type="evidence" value="ECO:0007669"/>
    <property type="project" value="TreeGrafter"/>
</dbReference>
<gene>
    <name evidence="12" type="ORF">ETH_00012005</name>
</gene>
<dbReference type="InterPro" id="IPR023299">
    <property type="entry name" value="ATPase_P-typ_cyto_dom_N"/>
</dbReference>
<dbReference type="RefSeq" id="XP_013234602.1">
    <property type="nucleotide sequence ID" value="XM_013379148.1"/>
</dbReference>
<dbReference type="SUPFAM" id="SSF56784">
    <property type="entry name" value="HAD-like"/>
    <property type="match status" value="1"/>
</dbReference>
<keyword evidence="5" id="KW-0067">ATP-binding</keyword>
<dbReference type="GO" id="GO:0016020">
    <property type="term" value="C:membrane"/>
    <property type="evidence" value="ECO:0007669"/>
    <property type="project" value="UniProtKB-SubCell"/>
</dbReference>
<dbReference type="AlphaFoldDB" id="U6L3S2"/>
<evidence type="ECO:0000256" key="5">
    <source>
        <dbReference type="ARBA" id="ARBA00022840"/>
    </source>
</evidence>
<dbReference type="Gene3D" id="3.40.1110.10">
    <property type="entry name" value="Calcium-transporting ATPase, cytoplasmic domain N"/>
    <property type="match status" value="1"/>
</dbReference>
<feature type="compositionally biased region" description="Low complexity" evidence="10">
    <location>
        <begin position="25"/>
        <end position="58"/>
    </location>
</feature>
<keyword evidence="9 11" id="KW-0472">Membrane</keyword>
<keyword evidence="4" id="KW-0547">Nucleotide-binding</keyword>
<dbReference type="Proteomes" id="UP000030747">
    <property type="component" value="Unassembled WGS sequence"/>
</dbReference>
<dbReference type="GO" id="GO:0016887">
    <property type="term" value="F:ATP hydrolysis activity"/>
    <property type="evidence" value="ECO:0007669"/>
    <property type="project" value="InterPro"/>
</dbReference>
<feature type="region of interest" description="Disordered" evidence="10">
    <location>
        <begin position="1"/>
        <end position="58"/>
    </location>
</feature>
<dbReference type="EMBL" id="HG676252">
    <property type="protein sequence ID" value="CDJ43853.1"/>
    <property type="molecule type" value="Genomic_DNA"/>
</dbReference>
<evidence type="ECO:0000256" key="11">
    <source>
        <dbReference type="SAM" id="Phobius"/>
    </source>
</evidence>
<dbReference type="OrthoDB" id="354548at2759"/>
<dbReference type="NCBIfam" id="TIGR01494">
    <property type="entry name" value="ATPase_P-type"/>
    <property type="match status" value="1"/>
</dbReference>
<dbReference type="GO" id="GO:0005524">
    <property type="term" value="F:ATP binding"/>
    <property type="evidence" value="ECO:0007669"/>
    <property type="project" value="UniProtKB-KW"/>
</dbReference>
<keyword evidence="6" id="KW-0460">Magnesium</keyword>
<feature type="transmembrane region" description="Helical" evidence="11">
    <location>
        <begin position="476"/>
        <end position="496"/>
    </location>
</feature>
<evidence type="ECO:0000256" key="7">
    <source>
        <dbReference type="ARBA" id="ARBA00022967"/>
    </source>
</evidence>
<feature type="region of interest" description="Disordered" evidence="10">
    <location>
        <begin position="171"/>
        <end position="192"/>
    </location>
</feature>
<evidence type="ECO:0000313" key="13">
    <source>
        <dbReference type="Proteomes" id="UP000030747"/>
    </source>
</evidence>
<reference evidence="12" key="2">
    <citation type="submission" date="2013-10" db="EMBL/GenBank/DDBJ databases">
        <authorList>
            <person name="Aslett M."/>
        </authorList>
    </citation>
    <scope>NUCLEOTIDE SEQUENCE [LARGE SCALE GENOMIC DNA]</scope>
    <source>
        <strain evidence="12">Houghton</strain>
    </source>
</reference>
<keyword evidence="8 11" id="KW-1133">Transmembrane helix</keyword>
<organism evidence="12 13">
    <name type="scientific">Eimeria tenella</name>
    <name type="common">Coccidian parasite</name>
    <dbReference type="NCBI Taxonomy" id="5802"/>
    <lineage>
        <taxon>Eukaryota</taxon>
        <taxon>Sar</taxon>
        <taxon>Alveolata</taxon>
        <taxon>Apicomplexa</taxon>
        <taxon>Conoidasida</taxon>
        <taxon>Coccidia</taxon>
        <taxon>Eucoccidiorida</taxon>
        <taxon>Eimeriorina</taxon>
        <taxon>Eimeriidae</taxon>
        <taxon>Eimeria</taxon>
    </lineage>
</organism>
<evidence type="ECO:0000256" key="1">
    <source>
        <dbReference type="ARBA" id="ARBA00004141"/>
    </source>
</evidence>
<feature type="region of interest" description="Disordered" evidence="10">
    <location>
        <begin position="256"/>
        <end position="283"/>
    </location>
</feature>
<dbReference type="VEuPathDB" id="ToxoDB:ETH2_0311200"/>
<reference evidence="12" key="1">
    <citation type="submission" date="2013-10" db="EMBL/GenBank/DDBJ databases">
        <title>Genomic analysis of the causative agents of coccidiosis in chickens.</title>
        <authorList>
            <person name="Reid A.J."/>
            <person name="Blake D."/>
            <person name="Billington K."/>
            <person name="Browne H."/>
            <person name="Dunn M."/>
            <person name="Hung S."/>
            <person name="Kawahara F."/>
            <person name="Miranda-Saavedra D."/>
            <person name="Mourier T."/>
            <person name="Nagra H."/>
            <person name="Otto T.D."/>
            <person name="Rawlings N."/>
            <person name="Sanchez A."/>
            <person name="Sanders M."/>
            <person name="Subramaniam C."/>
            <person name="Tay Y."/>
            <person name="Dear P."/>
            <person name="Doerig C."/>
            <person name="Gruber A."/>
            <person name="Parkinson J."/>
            <person name="Shirley M."/>
            <person name="Wan K.L."/>
            <person name="Berriman M."/>
            <person name="Tomley F."/>
            <person name="Pain A."/>
        </authorList>
    </citation>
    <scope>NUCLEOTIDE SEQUENCE [LARGE SCALE GENOMIC DNA]</scope>
    <source>
        <strain evidence="12">Houghton</strain>
    </source>
</reference>
<evidence type="ECO:0000256" key="8">
    <source>
        <dbReference type="ARBA" id="ARBA00022989"/>
    </source>
</evidence>
<sequence>MQLPADPPQQQQQQQREQGGDEGEAQLPQQQQGEDGETTEQQQQQHEADGGATQQQQQQQVRALCSSCSASAAAQQLPRERVESSMQFLGLVLLSNELRADAKETISLLKGGKVRPVIITGDSIFTAAAVALRCGMLSPAPHDSAAAAAAAAGSAAAAAAAAAAADDVSPASCEAPGSWLEGELGGGPRGPPLLLLGQRAPEGQQQEVVWKELLSGREVPQAEVLGCPERWPELAVTEETFDILRSQPLLSLQQQQQQQQQVSKEEQQEQQEEAETEAEGAPLVPRKSCCKELQQQNFKGAAAAAAANAGDSVLDALLMRIRIFARTTPKGKSRVVHSLMTTGHFVLMCGDGANDSAALRTAHVGLALSRSAASIAAPFTSTSMRPSAVISLLKEGRCSLATSLAAYKFMVLYGLLLSLAKVVLLVAAGGACMSQALYLTVDVGVLLGISNLMVLARPKAYLRVRSPTSSLLGPTTITSLCLMLAIDAFFLVTLYARLLQM</sequence>
<dbReference type="PROSITE" id="PS01229">
    <property type="entry name" value="COF_2"/>
    <property type="match status" value="1"/>
</dbReference>
<comment type="subcellular location">
    <subcellularLocation>
        <location evidence="1">Membrane</location>
        <topology evidence="1">Multi-pass membrane protein</topology>
    </subcellularLocation>
</comment>
<keyword evidence="7" id="KW-1278">Translocase</keyword>
<dbReference type="GO" id="GO:0046872">
    <property type="term" value="F:metal ion binding"/>
    <property type="evidence" value="ECO:0007669"/>
    <property type="project" value="UniProtKB-KW"/>
</dbReference>
<dbReference type="OMA" id="KSCCKEL"/>
<feature type="compositionally biased region" description="Low complexity" evidence="10">
    <location>
        <begin position="1"/>
        <end position="17"/>
    </location>
</feature>
<evidence type="ECO:0000256" key="3">
    <source>
        <dbReference type="ARBA" id="ARBA00022723"/>
    </source>
</evidence>
<keyword evidence="3" id="KW-0479">Metal-binding</keyword>
<dbReference type="GO" id="GO:0140358">
    <property type="term" value="F:P-type transmembrane transporter activity"/>
    <property type="evidence" value="ECO:0007669"/>
    <property type="project" value="InterPro"/>
</dbReference>
<dbReference type="PANTHER" id="PTHR45630">
    <property type="entry name" value="CATION-TRANSPORTING ATPASE-RELATED"/>
    <property type="match status" value="1"/>
</dbReference>
<dbReference type="PANTHER" id="PTHR45630:SF11">
    <property type="entry name" value="CATION-TRANSPORTING P-TYPE ATPASE N-TERMINAL DOMAIN-CONTAINING PROTEIN"/>
    <property type="match status" value="1"/>
</dbReference>
<evidence type="ECO:0000256" key="2">
    <source>
        <dbReference type="ARBA" id="ARBA00022692"/>
    </source>
</evidence>
<dbReference type="VEuPathDB" id="ToxoDB:ETH_00012005"/>
<dbReference type="InterPro" id="IPR001757">
    <property type="entry name" value="P_typ_ATPase"/>
</dbReference>
<evidence type="ECO:0000256" key="6">
    <source>
        <dbReference type="ARBA" id="ARBA00022842"/>
    </source>
</evidence>
<keyword evidence="13" id="KW-1185">Reference proteome</keyword>
<proteinExistence type="predicted"/>
<name>U6L3S2_EIMTE</name>
<evidence type="ECO:0008006" key="14">
    <source>
        <dbReference type="Google" id="ProtNLM"/>
    </source>
</evidence>
<evidence type="ECO:0000256" key="9">
    <source>
        <dbReference type="ARBA" id="ARBA00023136"/>
    </source>
</evidence>
<keyword evidence="2 11" id="KW-0812">Transmembrane</keyword>
<dbReference type="InterPro" id="IPR023214">
    <property type="entry name" value="HAD_sf"/>
</dbReference>
<protein>
    <recommendedName>
        <fullName evidence="14">Cation-transporting ATPase</fullName>
    </recommendedName>
</protein>
<evidence type="ECO:0000256" key="10">
    <source>
        <dbReference type="SAM" id="MobiDB-lite"/>
    </source>
</evidence>
<accession>U6L3S2</accession>
<dbReference type="GeneID" id="25251577"/>
<feature type="transmembrane region" description="Helical" evidence="11">
    <location>
        <begin position="407"/>
        <end position="429"/>
    </location>
</feature>
<feature type="compositionally biased region" description="Acidic residues" evidence="10">
    <location>
        <begin position="268"/>
        <end position="278"/>
    </location>
</feature>